<dbReference type="STRING" id="69004.A0A182QN11"/>
<reference evidence="1" key="2">
    <citation type="submission" date="2020-05" db="UniProtKB">
        <authorList>
            <consortium name="EnsemblMetazoa"/>
        </authorList>
    </citation>
    <scope>IDENTIFICATION</scope>
    <source>
        <strain evidence="1">FAR1</strain>
    </source>
</reference>
<dbReference type="InterPro" id="IPR038606">
    <property type="entry name" value="To_sf"/>
</dbReference>
<dbReference type="Gene3D" id="3.15.10.30">
    <property type="entry name" value="Haemolymph juvenile hormone binding protein"/>
    <property type="match status" value="1"/>
</dbReference>
<protein>
    <recommendedName>
        <fullName evidence="3">Protein takeout</fullName>
    </recommendedName>
</protein>
<dbReference type="GO" id="GO:0005615">
    <property type="term" value="C:extracellular space"/>
    <property type="evidence" value="ECO:0007669"/>
    <property type="project" value="TreeGrafter"/>
</dbReference>
<keyword evidence="2" id="KW-1185">Reference proteome</keyword>
<evidence type="ECO:0008006" key="3">
    <source>
        <dbReference type="Google" id="ProtNLM"/>
    </source>
</evidence>
<dbReference type="EMBL" id="AXCN02001455">
    <property type="status" value="NOT_ANNOTATED_CDS"/>
    <property type="molecule type" value="Genomic_DNA"/>
</dbReference>
<evidence type="ECO:0000313" key="1">
    <source>
        <dbReference type="EnsemblMetazoa" id="AFAF013468-PA"/>
    </source>
</evidence>
<proteinExistence type="predicted"/>
<dbReference type="PANTHER" id="PTHR11008:SF25">
    <property type="entry name" value="IP09473P-RELATED"/>
    <property type="match status" value="1"/>
</dbReference>
<dbReference type="AlphaFoldDB" id="A0A182QN11"/>
<reference evidence="2" key="1">
    <citation type="submission" date="2014-01" db="EMBL/GenBank/DDBJ databases">
        <title>The Genome Sequence of Anopheles farauti FAR1 (V2).</title>
        <authorList>
            <consortium name="The Broad Institute Genomics Platform"/>
            <person name="Neafsey D.E."/>
            <person name="Besansky N."/>
            <person name="Howell P."/>
            <person name="Walton C."/>
            <person name="Young S.K."/>
            <person name="Zeng Q."/>
            <person name="Gargeya S."/>
            <person name="Fitzgerald M."/>
            <person name="Haas B."/>
            <person name="Abouelleil A."/>
            <person name="Allen A.W."/>
            <person name="Alvarado L."/>
            <person name="Arachchi H.M."/>
            <person name="Berlin A.M."/>
            <person name="Chapman S.B."/>
            <person name="Gainer-Dewar J."/>
            <person name="Goldberg J."/>
            <person name="Griggs A."/>
            <person name="Gujja S."/>
            <person name="Hansen M."/>
            <person name="Howarth C."/>
            <person name="Imamovic A."/>
            <person name="Ireland A."/>
            <person name="Larimer J."/>
            <person name="McCowan C."/>
            <person name="Murphy C."/>
            <person name="Pearson M."/>
            <person name="Poon T.W."/>
            <person name="Priest M."/>
            <person name="Roberts A."/>
            <person name="Saif S."/>
            <person name="Shea T."/>
            <person name="Sisk P."/>
            <person name="Sykes S."/>
            <person name="Wortman J."/>
            <person name="Nusbaum C."/>
            <person name="Birren B."/>
        </authorList>
    </citation>
    <scope>NUCLEOTIDE SEQUENCE [LARGE SCALE GENOMIC DNA]</scope>
    <source>
        <strain evidence="2">FAR1</strain>
    </source>
</reference>
<dbReference type="Pfam" id="PF06585">
    <property type="entry name" value="JHBP"/>
    <property type="match status" value="1"/>
</dbReference>
<dbReference type="Proteomes" id="UP000075886">
    <property type="component" value="Unassembled WGS sequence"/>
</dbReference>
<dbReference type="PANTHER" id="PTHR11008">
    <property type="entry name" value="PROTEIN TAKEOUT-LIKE PROTEIN"/>
    <property type="match status" value="1"/>
</dbReference>
<dbReference type="VEuPathDB" id="VectorBase:AFAF013468"/>
<sequence length="306" mass="34169">MEEEIVLFRWFSTLNAEPLAVATTSTYVQPNPTMSPSCSWTCWSDRFRLLGLASLLALVCIPSGTAAGMPFETKPEFIQTCRFDQQNFVDCSTASVQGLFDKLVTGIEGLEHVGTIDPMKISKIRILQGDGPVSVNASLSKVVVTGFASTKVVRNVVSSKDYGWETHIRLPKMRLEGNYHMQGRILVIPLNGHGKCWFEPSGMDIIMRTATELYQRDGHVFYNVTATKVDYTISGLRLHMGNLFEGVKVLEDSTNQYLNDNWRPVSEALKPIIAKTIEDILLAIMQNIFNQIPADYFVEDLPRAGP</sequence>
<dbReference type="EnsemblMetazoa" id="AFAF013468-RA">
    <property type="protein sequence ID" value="AFAF013468-PA"/>
    <property type="gene ID" value="AFAF013468"/>
</dbReference>
<dbReference type="GO" id="GO:0007623">
    <property type="term" value="P:circadian rhythm"/>
    <property type="evidence" value="ECO:0007669"/>
    <property type="project" value="UniProtKB-ARBA"/>
</dbReference>
<organism evidence="1 2">
    <name type="scientific">Anopheles farauti</name>
    <dbReference type="NCBI Taxonomy" id="69004"/>
    <lineage>
        <taxon>Eukaryota</taxon>
        <taxon>Metazoa</taxon>
        <taxon>Ecdysozoa</taxon>
        <taxon>Arthropoda</taxon>
        <taxon>Hexapoda</taxon>
        <taxon>Insecta</taxon>
        <taxon>Pterygota</taxon>
        <taxon>Neoptera</taxon>
        <taxon>Endopterygota</taxon>
        <taxon>Diptera</taxon>
        <taxon>Nematocera</taxon>
        <taxon>Culicoidea</taxon>
        <taxon>Culicidae</taxon>
        <taxon>Anophelinae</taxon>
        <taxon>Anopheles</taxon>
    </lineage>
</organism>
<name>A0A182QN11_9DIPT</name>
<evidence type="ECO:0000313" key="2">
    <source>
        <dbReference type="Proteomes" id="UP000075886"/>
    </source>
</evidence>
<accession>A0A182QN11</accession>
<dbReference type="SMART" id="SM00700">
    <property type="entry name" value="JHBP"/>
    <property type="match status" value="1"/>
</dbReference>
<dbReference type="InterPro" id="IPR010562">
    <property type="entry name" value="Haemolymph_juvenile_hormone-bd"/>
</dbReference>